<dbReference type="AlphaFoldDB" id="A0A6M2EDZ7"/>
<keyword evidence="1" id="KW-1133">Transmembrane helix</keyword>
<evidence type="ECO:0000313" key="2">
    <source>
        <dbReference type="EMBL" id="NUU83404.1"/>
    </source>
</evidence>
<protein>
    <submittedName>
        <fullName evidence="2">Uncharacterized protein</fullName>
    </submittedName>
</protein>
<sequence>MRSWKEHLETCIFQQSLQRDSNCCCNCPVDTHSDHENRCGHGRNTLKPVYFSNICRGIRIVAAIILLILTLIMRIDAVMEGTPRNLYFSAIFAEGFKLLLQLSC</sequence>
<reference evidence="2" key="1">
    <citation type="submission" date="2020-03" db="EMBL/GenBank/DDBJ databases">
        <authorList>
            <person name="Zhang R."/>
        </authorList>
    </citation>
    <scope>NUCLEOTIDE SEQUENCE</scope>
</reference>
<feature type="transmembrane region" description="Helical" evidence="1">
    <location>
        <begin position="57"/>
        <end position="75"/>
    </location>
</feature>
<keyword evidence="1" id="KW-0812">Transmembrane</keyword>
<proteinExistence type="predicted"/>
<evidence type="ECO:0000256" key="1">
    <source>
        <dbReference type="SAM" id="Phobius"/>
    </source>
</evidence>
<accession>A0A6M2EDZ7</accession>
<keyword evidence="1" id="KW-0472">Membrane</keyword>
<name>A0A6M2EDZ7_9ROSI</name>
<dbReference type="EMBL" id="GILB01003071">
    <property type="protein sequence ID" value="NUU83404.1"/>
    <property type="molecule type" value="Transcribed_RNA"/>
</dbReference>
<organism evidence="2">
    <name type="scientific">Populus davidiana</name>
    <dbReference type="NCBI Taxonomy" id="266767"/>
    <lineage>
        <taxon>Eukaryota</taxon>
        <taxon>Viridiplantae</taxon>
        <taxon>Streptophyta</taxon>
        <taxon>Embryophyta</taxon>
        <taxon>Tracheophyta</taxon>
        <taxon>Spermatophyta</taxon>
        <taxon>Magnoliopsida</taxon>
        <taxon>eudicotyledons</taxon>
        <taxon>Gunneridae</taxon>
        <taxon>Pentapetalae</taxon>
        <taxon>rosids</taxon>
        <taxon>fabids</taxon>
        <taxon>Malpighiales</taxon>
        <taxon>Salicaceae</taxon>
        <taxon>Saliceae</taxon>
        <taxon>Populus</taxon>
    </lineage>
</organism>